<name>A0A9P0IHK5_SPOLI</name>
<proteinExistence type="predicted"/>
<evidence type="ECO:0000313" key="2">
    <source>
        <dbReference type="Proteomes" id="UP001153321"/>
    </source>
</evidence>
<dbReference type="Proteomes" id="UP001153321">
    <property type="component" value="Chromosome Z"/>
</dbReference>
<dbReference type="AlphaFoldDB" id="A0A9P0IHK5"/>
<accession>A0A9P0IHK5</accession>
<organism evidence="1 2">
    <name type="scientific">Spodoptera littoralis</name>
    <name type="common">Egyptian cotton leafworm</name>
    <dbReference type="NCBI Taxonomy" id="7109"/>
    <lineage>
        <taxon>Eukaryota</taxon>
        <taxon>Metazoa</taxon>
        <taxon>Ecdysozoa</taxon>
        <taxon>Arthropoda</taxon>
        <taxon>Hexapoda</taxon>
        <taxon>Insecta</taxon>
        <taxon>Pterygota</taxon>
        <taxon>Neoptera</taxon>
        <taxon>Endopterygota</taxon>
        <taxon>Lepidoptera</taxon>
        <taxon>Glossata</taxon>
        <taxon>Ditrysia</taxon>
        <taxon>Noctuoidea</taxon>
        <taxon>Noctuidae</taxon>
        <taxon>Amphipyrinae</taxon>
        <taxon>Spodoptera</taxon>
    </lineage>
</organism>
<dbReference type="EMBL" id="LR824562">
    <property type="protein sequence ID" value="CAH1647895.1"/>
    <property type="molecule type" value="Genomic_DNA"/>
</dbReference>
<protein>
    <submittedName>
        <fullName evidence="1">Uncharacterized protein</fullName>
    </submittedName>
</protein>
<reference evidence="1" key="1">
    <citation type="submission" date="2022-02" db="EMBL/GenBank/DDBJ databases">
        <authorList>
            <person name="King R."/>
        </authorList>
    </citation>
    <scope>NUCLEOTIDE SEQUENCE</scope>
</reference>
<gene>
    <name evidence="1" type="ORF">SPLIT_LOCUS13240</name>
</gene>
<evidence type="ECO:0000313" key="1">
    <source>
        <dbReference type="EMBL" id="CAH1647895.1"/>
    </source>
</evidence>
<sequence>MRKGDEYIASPSFTDELTDRLLRRNTMKALFHVGFL</sequence>
<keyword evidence="2" id="KW-1185">Reference proteome</keyword>